<keyword evidence="2" id="KW-0805">Transcription regulation</keyword>
<dbReference type="EMBL" id="JBHSMU010000014">
    <property type="protein sequence ID" value="MFC5460957.1"/>
    <property type="molecule type" value="Genomic_DNA"/>
</dbReference>
<evidence type="ECO:0000313" key="6">
    <source>
        <dbReference type="EMBL" id="MFC5460957.1"/>
    </source>
</evidence>
<dbReference type="InterPro" id="IPR058163">
    <property type="entry name" value="LysR-type_TF_proteobact-type"/>
</dbReference>
<evidence type="ECO:0000256" key="2">
    <source>
        <dbReference type="ARBA" id="ARBA00023015"/>
    </source>
</evidence>
<dbReference type="InterPro" id="IPR036388">
    <property type="entry name" value="WH-like_DNA-bd_sf"/>
</dbReference>
<reference evidence="7" key="1">
    <citation type="journal article" date="2019" name="Int. J. Syst. Evol. Microbiol.">
        <title>The Global Catalogue of Microorganisms (GCM) 10K type strain sequencing project: providing services to taxonomists for standard genome sequencing and annotation.</title>
        <authorList>
            <consortium name="The Broad Institute Genomics Platform"/>
            <consortium name="The Broad Institute Genome Sequencing Center for Infectious Disease"/>
            <person name="Wu L."/>
            <person name="Ma J."/>
        </authorList>
    </citation>
    <scope>NUCLEOTIDE SEQUENCE [LARGE SCALE GENOMIC DNA]</scope>
    <source>
        <strain evidence="7">KACC 12649</strain>
    </source>
</reference>
<evidence type="ECO:0000259" key="5">
    <source>
        <dbReference type="PROSITE" id="PS50931"/>
    </source>
</evidence>
<dbReference type="SUPFAM" id="SSF46785">
    <property type="entry name" value="Winged helix' DNA-binding domain"/>
    <property type="match status" value="1"/>
</dbReference>
<evidence type="ECO:0000256" key="3">
    <source>
        <dbReference type="ARBA" id="ARBA00023125"/>
    </source>
</evidence>
<dbReference type="Gene3D" id="1.10.10.10">
    <property type="entry name" value="Winged helix-like DNA-binding domain superfamily/Winged helix DNA-binding domain"/>
    <property type="match status" value="1"/>
</dbReference>
<keyword evidence="7" id="KW-1185">Reference proteome</keyword>
<dbReference type="Pfam" id="PF03466">
    <property type="entry name" value="LysR_substrate"/>
    <property type="match status" value="1"/>
</dbReference>
<dbReference type="SUPFAM" id="SSF53850">
    <property type="entry name" value="Periplasmic binding protein-like II"/>
    <property type="match status" value="1"/>
</dbReference>
<accession>A0ABW0L7X0</accession>
<feature type="domain" description="HTH lysR-type" evidence="5">
    <location>
        <begin position="15"/>
        <end position="70"/>
    </location>
</feature>
<sequence>MKPVQRYRALRKASLKGLQAFEAAYMHRSFASAAQELSITASAVSHSIQTLEEALGTLLFERARRGVVPTEAGARLFEVIRRSFGEIDDELRTILDRSDRQQVVTIQCAPSFAAIWLMPRLPAFLRAHPEIDVRLWAVHQAPDFSHSGVDVAVTYGRPPASAGVHVEPISAHERYLPVCSPTLVDGWTLPLPPGDIENFYLIQNDVSLTSWDEWIACFAPGCGNPVRGLRLDRAFMTLSAAENGLGMCIESSVLVQEYLREGKLVCPFGELAIEATAHYLAVPKSREGLQAVRTVLDWIRGLVGAGAQGAGAGA</sequence>
<dbReference type="InterPro" id="IPR005119">
    <property type="entry name" value="LysR_subst-bd"/>
</dbReference>
<dbReference type="InterPro" id="IPR000847">
    <property type="entry name" value="LysR_HTH_N"/>
</dbReference>
<name>A0ABW0L7X0_9BURK</name>
<dbReference type="InterPro" id="IPR036390">
    <property type="entry name" value="WH_DNA-bd_sf"/>
</dbReference>
<gene>
    <name evidence="6" type="ORF">ACFPN5_14190</name>
</gene>
<organism evidence="6 7">
    <name type="scientific">Massilia niabensis</name>
    <dbReference type="NCBI Taxonomy" id="544910"/>
    <lineage>
        <taxon>Bacteria</taxon>
        <taxon>Pseudomonadati</taxon>
        <taxon>Pseudomonadota</taxon>
        <taxon>Betaproteobacteria</taxon>
        <taxon>Burkholderiales</taxon>
        <taxon>Oxalobacteraceae</taxon>
        <taxon>Telluria group</taxon>
        <taxon>Massilia</taxon>
    </lineage>
</organism>
<keyword evidence="4" id="KW-0804">Transcription</keyword>
<evidence type="ECO:0000256" key="4">
    <source>
        <dbReference type="ARBA" id="ARBA00023163"/>
    </source>
</evidence>
<evidence type="ECO:0000313" key="7">
    <source>
        <dbReference type="Proteomes" id="UP001596050"/>
    </source>
</evidence>
<evidence type="ECO:0000256" key="1">
    <source>
        <dbReference type="ARBA" id="ARBA00009437"/>
    </source>
</evidence>
<keyword evidence="3" id="KW-0238">DNA-binding</keyword>
<dbReference type="PROSITE" id="PS50931">
    <property type="entry name" value="HTH_LYSR"/>
    <property type="match status" value="1"/>
</dbReference>
<dbReference type="PANTHER" id="PTHR30537:SF58">
    <property type="entry name" value="HTH-TYPE TRANSCRIPTIONAL REGULATOR PERR"/>
    <property type="match status" value="1"/>
</dbReference>
<dbReference type="PRINTS" id="PR00039">
    <property type="entry name" value="HTHLYSR"/>
</dbReference>
<protein>
    <submittedName>
        <fullName evidence="6">LysR substrate-binding domain-containing protein</fullName>
    </submittedName>
</protein>
<dbReference type="RefSeq" id="WP_379784330.1">
    <property type="nucleotide sequence ID" value="NZ_JBHSMU010000014.1"/>
</dbReference>
<dbReference type="Proteomes" id="UP001596050">
    <property type="component" value="Unassembled WGS sequence"/>
</dbReference>
<comment type="caution">
    <text evidence="6">The sequence shown here is derived from an EMBL/GenBank/DDBJ whole genome shotgun (WGS) entry which is preliminary data.</text>
</comment>
<proteinExistence type="inferred from homology"/>
<dbReference type="Gene3D" id="3.40.190.10">
    <property type="entry name" value="Periplasmic binding protein-like II"/>
    <property type="match status" value="2"/>
</dbReference>
<dbReference type="PANTHER" id="PTHR30537">
    <property type="entry name" value="HTH-TYPE TRANSCRIPTIONAL REGULATOR"/>
    <property type="match status" value="1"/>
</dbReference>
<dbReference type="Pfam" id="PF00126">
    <property type="entry name" value="HTH_1"/>
    <property type="match status" value="1"/>
</dbReference>
<dbReference type="CDD" id="cd08432">
    <property type="entry name" value="PBP2_GcdR_TrpI_HvrB_AmpR_like"/>
    <property type="match status" value="1"/>
</dbReference>
<comment type="similarity">
    <text evidence="1">Belongs to the LysR transcriptional regulatory family.</text>
</comment>